<dbReference type="Proteomes" id="UP001161247">
    <property type="component" value="Chromosome 2"/>
</dbReference>
<reference evidence="2" key="1">
    <citation type="submission" date="2023-03" db="EMBL/GenBank/DDBJ databases">
        <authorList>
            <person name="Julca I."/>
        </authorList>
    </citation>
    <scope>NUCLEOTIDE SEQUENCE</scope>
</reference>
<gene>
    <name evidence="2" type="ORF">OLC1_LOCUS5747</name>
</gene>
<accession>A0AAV1CGQ2</accession>
<evidence type="ECO:0000313" key="2">
    <source>
        <dbReference type="EMBL" id="CAI9094630.1"/>
    </source>
</evidence>
<feature type="compositionally biased region" description="Low complexity" evidence="1">
    <location>
        <begin position="57"/>
        <end position="69"/>
    </location>
</feature>
<keyword evidence="3" id="KW-1185">Reference proteome</keyword>
<sequence length="211" mass="23758">MAKGGDVLQSFFLKQRKQIKNKKIMKAMKIMRRTQKQHSEMLNLLIQEQENLNTLFGSQLDSSDSGSDNDYTEFSPVFSDSMPDDDNFGSSNDESEPMSLVDNDFDSNDVVSHRAGLVYTIERIEERFIKMGIKVVKGYNSNQGSNFKFQKLRSVASSTTDCFGVRYYSLFFEAWDSDAPANSMAETFRAEIADNGCGEGIVLACEIQDPV</sequence>
<name>A0AAV1CGQ2_OLDCO</name>
<dbReference type="AlphaFoldDB" id="A0AAV1CGQ2"/>
<feature type="region of interest" description="Disordered" evidence="1">
    <location>
        <begin position="57"/>
        <end position="97"/>
    </location>
</feature>
<dbReference type="EMBL" id="OX459119">
    <property type="protein sequence ID" value="CAI9094630.1"/>
    <property type="molecule type" value="Genomic_DNA"/>
</dbReference>
<organism evidence="2 3">
    <name type="scientific">Oldenlandia corymbosa var. corymbosa</name>
    <dbReference type="NCBI Taxonomy" id="529605"/>
    <lineage>
        <taxon>Eukaryota</taxon>
        <taxon>Viridiplantae</taxon>
        <taxon>Streptophyta</taxon>
        <taxon>Embryophyta</taxon>
        <taxon>Tracheophyta</taxon>
        <taxon>Spermatophyta</taxon>
        <taxon>Magnoliopsida</taxon>
        <taxon>eudicotyledons</taxon>
        <taxon>Gunneridae</taxon>
        <taxon>Pentapetalae</taxon>
        <taxon>asterids</taxon>
        <taxon>lamiids</taxon>
        <taxon>Gentianales</taxon>
        <taxon>Rubiaceae</taxon>
        <taxon>Rubioideae</taxon>
        <taxon>Spermacoceae</taxon>
        <taxon>Hedyotis-Oldenlandia complex</taxon>
        <taxon>Oldenlandia</taxon>
    </lineage>
</organism>
<protein>
    <submittedName>
        <fullName evidence="2">OLC1v1030398C1</fullName>
    </submittedName>
</protein>
<proteinExistence type="predicted"/>
<evidence type="ECO:0000256" key="1">
    <source>
        <dbReference type="SAM" id="MobiDB-lite"/>
    </source>
</evidence>
<evidence type="ECO:0000313" key="3">
    <source>
        <dbReference type="Proteomes" id="UP001161247"/>
    </source>
</evidence>